<protein>
    <submittedName>
        <fullName evidence="2">Uncharacterized protein</fullName>
    </submittedName>
</protein>
<comment type="caution">
    <text evidence="2">The sequence shown here is derived from an EMBL/GenBank/DDBJ whole genome shotgun (WGS) entry which is preliminary data.</text>
</comment>
<accession>A0A133UH80</accession>
<dbReference type="InterPro" id="IPR043868">
    <property type="entry name" value="DUF5828"/>
</dbReference>
<feature type="region of interest" description="Disordered" evidence="1">
    <location>
        <begin position="62"/>
        <end position="105"/>
    </location>
</feature>
<dbReference type="AlphaFoldDB" id="A0A133UH80"/>
<sequence>MKDDSMPELSLSREGPWEDVVELSEDIGSLLRSVGPEDVNGQISKEEFEALSKEWEKWRPRAEDDFSEEMREKTAKKASIGKIRTGGGEGAKNTGKSMARAAKDSLDRKVRRGVQSLEEKIYENIILKANSLYFDGSALDVVLSKNWRSNSSDKYRLTLHSDNPHLRKFFANRIDWDDR</sequence>
<dbReference type="Pfam" id="PF19146">
    <property type="entry name" value="DUF5828"/>
    <property type="match status" value="1"/>
</dbReference>
<gene>
    <name evidence="2" type="ORF">AKJ65_06235</name>
</gene>
<evidence type="ECO:0000313" key="2">
    <source>
        <dbReference type="EMBL" id="KXA93535.1"/>
    </source>
</evidence>
<feature type="compositionally biased region" description="Basic and acidic residues" evidence="1">
    <location>
        <begin position="62"/>
        <end position="75"/>
    </location>
</feature>
<organism evidence="2 3">
    <name type="scientific">candidate division MSBL1 archaeon SCGC-AAA259E19</name>
    <dbReference type="NCBI Taxonomy" id="1698264"/>
    <lineage>
        <taxon>Archaea</taxon>
        <taxon>Methanobacteriati</taxon>
        <taxon>Methanobacteriota</taxon>
        <taxon>candidate division MSBL1</taxon>
    </lineage>
</organism>
<dbReference type="Proteomes" id="UP000070284">
    <property type="component" value="Unassembled WGS sequence"/>
</dbReference>
<name>A0A133UH80_9EURY</name>
<evidence type="ECO:0000256" key="1">
    <source>
        <dbReference type="SAM" id="MobiDB-lite"/>
    </source>
</evidence>
<reference evidence="2 3" key="1">
    <citation type="journal article" date="2016" name="Sci. Rep.">
        <title>Metabolic traits of an uncultured archaeal lineage -MSBL1- from brine pools of the Red Sea.</title>
        <authorList>
            <person name="Mwirichia R."/>
            <person name="Alam I."/>
            <person name="Rashid M."/>
            <person name="Vinu M."/>
            <person name="Ba-Alawi W."/>
            <person name="Anthony Kamau A."/>
            <person name="Kamanda Ngugi D."/>
            <person name="Goker M."/>
            <person name="Klenk H.P."/>
            <person name="Bajic V."/>
            <person name="Stingl U."/>
        </authorList>
    </citation>
    <scope>NUCLEOTIDE SEQUENCE [LARGE SCALE GENOMIC DNA]</scope>
    <source>
        <strain evidence="2">SCGC-AAA259E19</strain>
    </source>
</reference>
<dbReference type="EMBL" id="LHXO01000107">
    <property type="protein sequence ID" value="KXA93535.1"/>
    <property type="molecule type" value="Genomic_DNA"/>
</dbReference>
<evidence type="ECO:0000313" key="3">
    <source>
        <dbReference type="Proteomes" id="UP000070284"/>
    </source>
</evidence>
<keyword evidence="3" id="KW-1185">Reference proteome</keyword>
<proteinExistence type="predicted"/>